<gene>
    <name evidence="1" type="ORF">Poly59_54800</name>
</gene>
<keyword evidence="2" id="KW-1185">Reference proteome</keyword>
<evidence type="ECO:0000313" key="2">
    <source>
        <dbReference type="Proteomes" id="UP000317977"/>
    </source>
</evidence>
<organism evidence="1 2">
    <name type="scientific">Rubripirellula reticaptiva</name>
    <dbReference type="NCBI Taxonomy" id="2528013"/>
    <lineage>
        <taxon>Bacteria</taxon>
        <taxon>Pseudomonadati</taxon>
        <taxon>Planctomycetota</taxon>
        <taxon>Planctomycetia</taxon>
        <taxon>Pirellulales</taxon>
        <taxon>Pirellulaceae</taxon>
        <taxon>Rubripirellula</taxon>
    </lineage>
</organism>
<comment type="caution">
    <text evidence="1">The sequence shown here is derived from an EMBL/GenBank/DDBJ whole genome shotgun (WGS) entry which is preliminary data.</text>
</comment>
<sequence>MTKAPRRPQALRRKDKQQKILDIVQHDGKHNYSDVRNLKAYSVEDLTRVIGRLGRDDVEESTILRNLYPRRLADLGRGQTLPKARSLETEMLWLTSLCVARSDDINQFLDNKKQFEDRLLNGSFLDADRVLKEHEDRFGCSLWLIESKFAVAQLRGGFQENRSLLADIRQECDNDFLAILCQFLSERAEDDVSRNHLRYELNAFSDAQMSMARESKLEKTAQQFVDFVRARMDFHSQASSIDIHSFLYVAGFFSLVDQYLALVQSIQHQFAFSSVCVTKILSTRGLDAITESKLHFMQTLATGYLPALAKTWNGGELVKLIELYTAGEYFEVRNQAIDAIKKHPSRFEHYELLVRSSLYLGQRTLNVDGLGSIAAQIANLVFDALARTESSAYSLHRLMKEGLRISSSQFADQTIAFFLENRMPSEAMSAGTLGLINVSSLTPRLATGIKDRFKGREILNYLGQRGAPLTASLFRAIADGTIVEEDNDDLKVIPQQRVAKYKGQYLEKSSDFSGAIREYNRIWEDPTSPAFQQSDALGGLFRCLMSLGEFDQCASVVVEGALRSTGLLLNVQLSNLLKALKLLPPGNLNQIVDRSLVFWIAATFDYRLWEDDQVFDIAEDLFIKLNLVMPGDLIEQETDLDETKLRRFLECICVPSVICSWPSFANTGTEGVENDRIRILEHLRSNFLDAQESYSAEIAEIRRQQAIRRGIRHIDETKIFINVEGIRESLDDNFREKHQRLVKLADLPLERLRRGIVSLGMDGVEGLDRVIILAKSGDDGLKVFSELFDQVRTRYIASDEHGLDSYIGMQIRHGTMTNQLRAIFERHNLVTEESDGRYSSNHYWLTTSVPMSDESKQFVDQHFMEFSQTIDAINEEVRTKWVQVNVEHELPSALFDYRFDQDDLSKLYASLETFEPIEAFLDAIFDSLTQRTEVNLKNARNKIEGELERRYTSLVDNLEQEVEHHLSPSDRQKFRRSIEECRTELHETCKRVSSWFRLSTEQDFYDFEFEEAVRAASDIVSSFPNFLESPKISVRCSHKFGGGSFRSFINMLYILLENVAKHAAPSSEEVSIDAVEENGALRLTVTNPLSDQTDIKLLREKVDSIERAKSFREFREAIRSEGKSGFPKLLKILDVDLRQTEPRIEFSVDEAERRFSVSVTVNIGDLP</sequence>
<protein>
    <submittedName>
        <fullName evidence="1">Uncharacterized protein</fullName>
    </submittedName>
</protein>
<name>A0A5C6EET8_9BACT</name>
<dbReference type="RefSeq" id="WP_146537030.1">
    <property type="nucleotide sequence ID" value="NZ_SJPX01000006.1"/>
</dbReference>
<evidence type="ECO:0000313" key="1">
    <source>
        <dbReference type="EMBL" id="TWU46507.1"/>
    </source>
</evidence>
<dbReference type="AlphaFoldDB" id="A0A5C6EET8"/>
<dbReference type="EMBL" id="SJPX01000006">
    <property type="protein sequence ID" value="TWU46507.1"/>
    <property type="molecule type" value="Genomic_DNA"/>
</dbReference>
<accession>A0A5C6EET8</accession>
<dbReference type="Proteomes" id="UP000317977">
    <property type="component" value="Unassembled WGS sequence"/>
</dbReference>
<dbReference type="OrthoDB" id="7833808at2"/>
<proteinExistence type="predicted"/>
<reference evidence="1 2" key="1">
    <citation type="submission" date="2019-02" db="EMBL/GenBank/DDBJ databases">
        <title>Deep-cultivation of Planctomycetes and their phenomic and genomic characterization uncovers novel biology.</title>
        <authorList>
            <person name="Wiegand S."/>
            <person name="Jogler M."/>
            <person name="Boedeker C."/>
            <person name="Pinto D."/>
            <person name="Vollmers J."/>
            <person name="Rivas-Marin E."/>
            <person name="Kohn T."/>
            <person name="Peeters S.H."/>
            <person name="Heuer A."/>
            <person name="Rast P."/>
            <person name="Oberbeckmann S."/>
            <person name="Bunk B."/>
            <person name="Jeske O."/>
            <person name="Meyerdierks A."/>
            <person name="Storesund J.E."/>
            <person name="Kallscheuer N."/>
            <person name="Luecker S."/>
            <person name="Lage O.M."/>
            <person name="Pohl T."/>
            <person name="Merkel B.J."/>
            <person name="Hornburger P."/>
            <person name="Mueller R.-W."/>
            <person name="Bruemmer F."/>
            <person name="Labrenz M."/>
            <person name="Spormann A.M."/>
            <person name="Op Den Camp H."/>
            <person name="Overmann J."/>
            <person name="Amann R."/>
            <person name="Jetten M.S.M."/>
            <person name="Mascher T."/>
            <person name="Medema M.H."/>
            <person name="Devos D.P."/>
            <person name="Kaster A.-K."/>
            <person name="Ovreas L."/>
            <person name="Rohde M."/>
            <person name="Galperin M.Y."/>
            <person name="Jogler C."/>
        </authorList>
    </citation>
    <scope>NUCLEOTIDE SEQUENCE [LARGE SCALE GENOMIC DNA]</scope>
    <source>
        <strain evidence="1 2">Poly59</strain>
    </source>
</reference>